<feature type="region of interest" description="Disordered" evidence="1">
    <location>
        <begin position="138"/>
        <end position="164"/>
    </location>
</feature>
<feature type="compositionally biased region" description="Polar residues" evidence="1">
    <location>
        <begin position="191"/>
        <end position="209"/>
    </location>
</feature>
<dbReference type="EMBL" id="KK198754">
    <property type="protein sequence ID" value="KCW84054.1"/>
    <property type="molecule type" value="Genomic_DNA"/>
</dbReference>
<feature type="region of interest" description="Disordered" evidence="1">
    <location>
        <begin position="1"/>
        <end position="23"/>
    </location>
</feature>
<proteinExistence type="predicted"/>
<evidence type="ECO:0000313" key="2">
    <source>
        <dbReference type="EMBL" id="KCW84054.1"/>
    </source>
</evidence>
<gene>
    <name evidence="2" type="ORF">EUGRSUZ_B00934</name>
</gene>
<sequence>MASVQRFKKAEKSSRPPSSLGQRAGYTIIQFQSLGQKGDCHGYKAEGYVDAEGRGYMAEGYVDAEGRGYVTEGYVDAAKGRGYVTEGYVDATKGRGYVTEGYVDTAKGRGYVTEGYFDTAEDHGYLTERYVDRAKGRGDVAKGPGQQATERVSRKNQTQSGYSSGLAPVEFQTAYGKGPFCEQVVKNVSTGQKNSRYPMQFDQNHSMGRSNYRYHAQQAQTQSREFITRDNRCSDGSESENESDSDG</sequence>
<protein>
    <submittedName>
        <fullName evidence="2">Uncharacterized protein</fullName>
    </submittedName>
</protein>
<feature type="region of interest" description="Disordered" evidence="1">
    <location>
        <begin position="191"/>
        <end position="247"/>
    </location>
</feature>
<dbReference type="Gramene" id="KCW84054">
    <property type="protein sequence ID" value="KCW84054"/>
    <property type="gene ID" value="EUGRSUZ_B00934"/>
</dbReference>
<feature type="compositionally biased region" description="Polar residues" evidence="1">
    <location>
        <begin position="146"/>
        <end position="163"/>
    </location>
</feature>
<feature type="compositionally biased region" description="Basic and acidic residues" evidence="1">
    <location>
        <begin position="226"/>
        <end position="235"/>
    </location>
</feature>
<reference evidence="2" key="1">
    <citation type="submission" date="2013-07" db="EMBL/GenBank/DDBJ databases">
        <title>The genome of Eucalyptus grandis.</title>
        <authorList>
            <person name="Schmutz J."/>
            <person name="Hayes R."/>
            <person name="Myburg A."/>
            <person name="Tuskan G."/>
            <person name="Grattapaglia D."/>
            <person name="Rokhsar D.S."/>
        </authorList>
    </citation>
    <scope>NUCLEOTIDE SEQUENCE</scope>
    <source>
        <tissue evidence="2">Leaf extractions</tissue>
    </source>
</reference>
<feature type="compositionally biased region" description="Acidic residues" evidence="1">
    <location>
        <begin position="237"/>
        <end position="247"/>
    </location>
</feature>
<name>A0A059D0R4_EUCGR</name>
<evidence type="ECO:0000256" key="1">
    <source>
        <dbReference type="SAM" id="MobiDB-lite"/>
    </source>
</evidence>
<organism evidence="2">
    <name type="scientific">Eucalyptus grandis</name>
    <name type="common">Flooded gum</name>
    <dbReference type="NCBI Taxonomy" id="71139"/>
    <lineage>
        <taxon>Eukaryota</taxon>
        <taxon>Viridiplantae</taxon>
        <taxon>Streptophyta</taxon>
        <taxon>Embryophyta</taxon>
        <taxon>Tracheophyta</taxon>
        <taxon>Spermatophyta</taxon>
        <taxon>Magnoliopsida</taxon>
        <taxon>eudicotyledons</taxon>
        <taxon>Gunneridae</taxon>
        <taxon>Pentapetalae</taxon>
        <taxon>rosids</taxon>
        <taxon>malvids</taxon>
        <taxon>Myrtales</taxon>
        <taxon>Myrtaceae</taxon>
        <taxon>Myrtoideae</taxon>
        <taxon>Eucalypteae</taxon>
        <taxon>Eucalyptus</taxon>
    </lineage>
</organism>
<accession>A0A059D0R4</accession>
<dbReference type="AlphaFoldDB" id="A0A059D0R4"/>